<keyword evidence="8 13" id="KW-0472">Membrane</keyword>
<keyword evidence="11" id="KW-0966">Cell projection</keyword>
<dbReference type="Bgee" id="ENSMODG00000024668">
    <property type="expression patterns" value="Expressed in spermatocyte and 3 other cell types or tissues"/>
</dbReference>
<dbReference type="Pfam" id="PF22850">
    <property type="entry name" value="CATSPERD-E_C"/>
    <property type="match status" value="1"/>
</dbReference>
<organism evidence="19 20">
    <name type="scientific">Monodelphis domestica</name>
    <name type="common">Gray short-tailed opossum</name>
    <dbReference type="NCBI Taxonomy" id="13616"/>
    <lineage>
        <taxon>Eukaryota</taxon>
        <taxon>Metazoa</taxon>
        <taxon>Chordata</taxon>
        <taxon>Craniata</taxon>
        <taxon>Vertebrata</taxon>
        <taxon>Euteleostomi</taxon>
        <taxon>Mammalia</taxon>
        <taxon>Metatheria</taxon>
        <taxon>Didelphimorphia</taxon>
        <taxon>Didelphidae</taxon>
        <taxon>Monodelphis</taxon>
    </lineage>
</organism>
<keyword evidence="3 13" id="KW-0812">Transmembrane</keyword>
<evidence type="ECO:0000256" key="3">
    <source>
        <dbReference type="ARBA" id="ARBA00022692"/>
    </source>
</evidence>
<dbReference type="Ensembl" id="ENSMODT00000036650.3">
    <property type="protein sequence ID" value="ENSMODP00000035063.3"/>
    <property type="gene ID" value="ENSMODG00000024668.3"/>
</dbReference>
<dbReference type="Pfam" id="PF22841">
    <property type="entry name" value="CATSPERE_NTD1"/>
    <property type="match status" value="1"/>
</dbReference>
<evidence type="ECO:0000259" key="16">
    <source>
        <dbReference type="Pfam" id="PF22844"/>
    </source>
</evidence>
<evidence type="ECO:0000256" key="10">
    <source>
        <dbReference type="ARBA" id="ARBA00023180"/>
    </source>
</evidence>
<dbReference type="Pfam" id="PF22843">
    <property type="entry name" value="CATSPERE_NTD2"/>
    <property type="match status" value="1"/>
</dbReference>
<dbReference type="eggNOG" id="ENOG502R8SD">
    <property type="taxonomic scope" value="Eukaryota"/>
</dbReference>
<sequence>MTLAFFPQGFHGCFKFCPTGFFLTKFPHVTKHSWRMHKQATTRVGDTTFAPLFASKKEIECELPCLAELPTPTPTPTQTQQKAKAGARLYKVLSPWPDGWTQSLDFWCWRKRSCRDCVSLLVMFCGKVLVALVLLLNQCFALWRYKTNSMPYSIFSTRTTIHLEYTGTGFTEWETPAVCSVGNKTSKTTVMNCANQGTHRIRPLVANQDPELEERFLFVERSSDCFLWYLQSNSVEGDDSQHIQIWIYDPENSSPSELEQTAGLPSMNSKTLSMQFISMGQEPVFQSIINHVQYFPKTSEQEGVWEIKIPHISQNMFMTIKGNSVAFQDCFIADYTFILSYSKLYLVDNPDWEPLGSESPEYILYDWPPCFPASIVAVSFWETLFTKDSFNTSQKVRAPRGYMPRGYYNKVTSVAMVDEGLLFLIKGKIYLRRDDLFSHLDSTLGIPDNVLGIGTRTWCWPDYKSREGLELSQMVMWTKSEVYVLYSHLKFNLLATAEDLLKRMRLSPSMESSMTVKYVTYTSDPTGIAILIAMYFGNKNDSLYLVSYNEDSYEWILEDFEMFVPHNRRVSVLFMFSALPNFVIWDDYSVYYSYRNHSKTGFLETKDGLHNLSAATMGSTIHQVFIDYYGNALIKMYNNVMLYFKIEITDVEILHQWTKEDDRCLIIINPSEDLFLLTFNQGTTTLSEYPLVLELYSSTFKSNIQCPYMLFESSIYFNNVYMDKRTELTFWCQVVYPENLGLFSIVEVYGPKILKEKRSTSYEIALGICTKNLTVTLYQDVKYENVENYYQLQEENTGHMMIQLRPSQFSKICPLSSQAVHVFVGCFPQRHIVVKEYDYDECKKENITYTIEKEFLRGNATENKNVSFDTQKNGCPLRISMRSSFHPTLLLYDADVFVEEVTTNFIVREIHGRMDFTFNLTMKESGCVNEAQTWDSMLEKNKYLPIEEVWGPQNYKDCFTYSVGKPGDLSKPYEILNMSNKNFIIFNNPHLGMYVFEIKILDPNYSFCNLKAIFAIETFGETPKTDTLLVVLFLGILIFVFFACLIGSYFQYLKIFRKFIYEPHLGAKREY</sequence>
<feature type="domain" description="CATSPERE Ig-like" evidence="17">
    <location>
        <begin position="711"/>
        <end position="818"/>
    </location>
</feature>
<gene>
    <name evidence="19" type="primary">CATSPERE</name>
</gene>
<dbReference type="GeneTree" id="ENSGT00940000162691"/>
<evidence type="ECO:0000256" key="2">
    <source>
        <dbReference type="ARBA" id="ARBA00022475"/>
    </source>
</evidence>
<evidence type="ECO:0000256" key="11">
    <source>
        <dbReference type="ARBA" id="ARBA00023273"/>
    </source>
</evidence>
<name>F7AGL6_MONDO</name>
<proteinExistence type="inferred from homology"/>
<evidence type="ECO:0000259" key="17">
    <source>
        <dbReference type="Pfam" id="PF22849"/>
    </source>
</evidence>
<dbReference type="STRING" id="13616.ENSMODP00000035063"/>
<keyword evidence="7" id="KW-0969">Cilium</keyword>
<evidence type="ECO:0000313" key="19">
    <source>
        <dbReference type="Ensembl" id="ENSMODP00000035063.3"/>
    </source>
</evidence>
<protein>
    <submittedName>
        <fullName evidence="19">Catsper channel auxiliary subunit epsilon</fullName>
    </submittedName>
</protein>
<dbReference type="GO" id="GO:0048240">
    <property type="term" value="P:sperm capacitation"/>
    <property type="evidence" value="ECO:0000318"/>
    <property type="project" value="GO_Central"/>
</dbReference>
<keyword evidence="9" id="KW-1015">Disulfide bond</keyword>
<evidence type="ECO:0000256" key="6">
    <source>
        <dbReference type="ARBA" id="ARBA00022989"/>
    </source>
</evidence>
<dbReference type="InterPro" id="IPR028751">
    <property type="entry name" value="CATSPERD/E"/>
</dbReference>
<keyword evidence="4" id="KW-0732">Signal</keyword>
<feature type="domain" description="CATSPERE beta-propeller" evidence="16">
    <location>
        <begin position="354"/>
        <end position="700"/>
    </location>
</feature>
<evidence type="ECO:0000313" key="20">
    <source>
        <dbReference type="Proteomes" id="UP000002280"/>
    </source>
</evidence>
<keyword evidence="10" id="KW-0325">Glycoprotein</keyword>
<dbReference type="InterPro" id="IPR053816">
    <property type="entry name" value="CATSPERE_beta-prop"/>
</dbReference>
<dbReference type="FunCoup" id="F7AGL6">
    <property type="interactions" value="15"/>
</dbReference>
<keyword evidence="6 13" id="KW-1133">Transmembrane helix</keyword>
<dbReference type="GO" id="GO:0030317">
    <property type="term" value="P:flagellated sperm motility"/>
    <property type="evidence" value="ECO:0000318"/>
    <property type="project" value="GO_Central"/>
</dbReference>
<evidence type="ECO:0000256" key="1">
    <source>
        <dbReference type="ARBA" id="ARBA00010246"/>
    </source>
</evidence>
<evidence type="ECO:0000259" key="14">
    <source>
        <dbReference type="Pfam" id="PF22841"/>
    </source>
</evidence>
<comment type="subcellular location">
    <subcellularLocation>
        <location evidence="12">Cell projection</location>
        <location evidence="12">Cilium</location>
        <location evidence="12">Flagellum membrane</location>
        <topology evidence="12">Single-pass type I membrane protein</topology>
    </subcellularLocation>
</comment>
<comment type="similarity">
    <text evidence="1">Belongs to the CATSPERD family.</text>
</comment>
<evidence type="ECO:0000256" key="9">
    <source>
        <dbReference type="ARBA" id="ARBA00023157"/>
    </source>
</evidence>
<dbReference type="Pfam" id="PF22849">
    <property type="entry name" value="CATSPERE_Ig-like"/>
    <property type="match status" value="1"/>
</dbReference>
<evidence type="ECO:0000259" key="18">
    <source>
        <dbReference type="Pfam" id="PF22850"/>
    </source>
</evidence>
<keyword evidence="20" id="KW-1185">Reference proteome</keyword>
<feature type="domain" description="CATSPERD/E C-terminal" evidence="18">
    <location>
        <begin position="851"/>
        <end position="1046"/>
    </location>
</feature>
<keyword evidence="2" id="KW-1003">Cell membrane</keyword>
<reference evidence="19 20" key="1">
    <citation type="journal article" date="2007" name="Nature">
        <title>Genome of the marsupial Monodelphis domestica reveals innovation in non-coding sequences.</title>
        <authorList>
            <person name="Mikkelsen T.S."/>
            <person name="Wakefield M.J."/>
            <person name="Aken B."/>
            <person name="Amemiya C.T."/>
            <person name="Chang J.L."/>
            <person name="Duke S."/>
            <person name="Garber M."/>
            <person name="Gentles A.J."/>
            <person name="Goodstadt L."/>
            <person name="Heger A."/>
            <person name="Jurka J."/>
            <person name="Kamal M."/>
            <person name="Mauceli E."/>
            <person name="Searle S.M."/>
            <person name="Sharpe T."/>
            <person name="Baker M.L."/>
            <person name="Batzer M.A."/>
            <person name="Benos P.V."/>
            <person name="Belov K."/>
            <person name="Clamp M."/>
            <person name="Cook A."/>
            <person name="Cuff J."/>
            <person name="Das R."/>
            <person name="Davidow L."/>
            <person name="Deakin J.E."/>
            <person name="Fazzari M.J."/>
            <person name="Glass J.L."/>
            <person name="Grabherr M."/>
            <person name="Greally J.M."/>
            <person name="Gu W."/>
            <person name="Hore T.A."/>
            <person name="Huttley G.A."/>
            <person name="Kleber M."/>
            <person name="Jirtle R.L."/>
            <person name="Koina E."/>
            <person name="Lee J.T."/>
            <person name="Mahony S."/>
            <person name="Marra M.A."/>
            <person name="Miller R.D."/>
            <person name="Nicholls R.D."/>
            <person name="Oda M."/>
            <person name="Papenfuss A.T."/>
            <person name="Parra Z.E."/>
            <person name="Pollock D.D."/>
            <person name="Ray D.A."/>
            <person name="Schein J.E."/>
            <person name="Speed T.P."/>
            <person name="Thompson K."/>
            <person name="VandeBerg J.L."/>
            <person name="Wade C.M."/>
            <person name="Walker J.A."/>
            <person name="Waters P.D."/>
            <person name="Webber C."/>
            <person name="Weidman J.R."/>
            <person name="Xie X."/>
            <person name="Zody M.C."/>
            <person name="Baldwin J."/>
            <person name="Abdouelleil A."/>
            <person name="Abdulkadir J."/>
            <person name="Abebe A."/>
            <person name="Abera B."/>
            <person name="Abreu J."/>
            <person name="Acer S.C."/>
            <person name="Aftuck L."/>
            <person name="Alexander A."/>
            <person name="An P."/>
            <person name="Anderson E."/>
            <person name="Anderson S."/>
            <person name="Arachi H."/>
            <person name="Azer M."/>
            <person name="Bachantsang P."/>
            <person name="Barry A."/>
            <person name="Bayul T."/>
            <person name="Berlin A."/>
            <person name="Bessette D."/>
            <person name="Bloom T."/>
            <person name="Bloom T."/>
            <person name="Boguslavskiy L."/>
            <person name="Bonnet C."/>
            <person name="Boukhgalter B."/>
            <person name="Bourzgui I."/>
            <person name="Brown A."/>
            <person name="Cahill P."/>
            <person name="Channer S."/>
            <person name="Cheshatsang Y."/>
            <person name="Chuda L."/>
            <person name="Citroen M."/>
            <person name="Collymore A."/>
            <person name="Cooke P."/>
            <person name="Costello M."/>
            <person name="D'Aco K."/>
            <person name="Daza R."/>
            <person name="De Haan G."/>
            <person name="DeGray S."/>
            <person name="DeMaso C."/>
            <person name="Dhargay N."/>
            <person name="Dooley K."/>
            <person name="Dooley E."/>
            <person name="Doricent M."/>
            <person name="Dorje P."/>
            <person name="Dorjee K."/>
            <person name="Dupes A."/>
            <person name="Elong R."/>
            <person name="Falk J."/>
            <person name="Farina A."/>
            <person name="Faro S."/>
            <person name="Ferguson D."/>
            <person name="Fisher S."/>
            <person name="Foley C.D."/>
            <person name="Franke A."/>
            <person name="Friedrich D."/>
            <person name="Gadbois L."/>
            <person name="Gearin G."/>
            <person name="Gearin C.R."/>
            <person name="Giannoukos G."/>
            <person name="Goode T."/>
            <person name="Graham J."/>
            <person name="Grandbois E."/>
            <person name="Grewal S."/>
            <person name="Gyaltsen K."/>
            <person name="Hafez N."/>
            <person name="Hagos B."/>
            <person name="Hall J."/>
            <person name="Henson C."/>
            <person name="Hollinger A."/>
            <person name="Honan T."/>
            <person name="Huard M.D."/>
            <person name="Hughes L."/>
            <person name="Hurhula B."/>
            <person name="Husby M.E."/>
            <person name="Kamat A."/>
            <person name="Kanga B."/>
            <person name="Kashin S."/>
            <person name="Khazanovich D."/>
            <person name="Kisner P."/>
            <person name="Lance K."/>
            <person name="Lara M."/>
            <person name="Lee W."/>
            <person name="Lennon N."/>
            <person name="Letendre F."/>
            <person name="LeVine R."/>
            <person name="Lipovsky A."/>
            <person name="Liu X."/>
            <person name="Liu J."/>
            <person name="Liu S."/>
            <person name="Lokyitsang T."/>
            <person name="Lokyitsang Y."/>
            <person name="Lubonja R."/>
            <person name="Lui A."/>
            <person name="MacDonald P."/>
            <person name="Magnisalis V."/>
            <person name="Maru K."/>
            <person name="Matthews C."/>
            <person name="McCusker W."/>
            <person name="McDonough S."/>
            <person name="Mehta T."/>
            <person name="Meldrim J."/>
            <person name="Meneus L."/>
            <person name="Mihai O."/>
            <person name="Mihalev A."/>
            <person name="Mihova T."/>
            <person name="Mittelman R."/>
            <person name="Mlenga V."/>
            <person name="Montmayeur A."/>
            <person name="Mulrain L."/>
            <person name="Navidi A."/>
            <person name="Naylor J."/>
            <person name="Negash T."/>
            <person name="Nguyen T."/>
            <person name="Nguyen N."/>
            <person name="Nicol R."/>
            <person name="Norbu C."/>
            <person name="Norbu N."/>
            <person name="Novod N."/>
            <person name="O'Neill B."/>
            <person name="Osman S."/>
            <person name="Markiewicz E."/>
            <person name="Oyono O.L."/>
            <person name="Patti C."/>
            <person name="Phunkhang P."/>
            <person name="Pierre F."/>
            <person name="Priest M."/>
            <person name="Raghuraman S."/>
            <person name="Rege F."/>
            <person name="Reyes R."/>
            <person name="Rise C."/>
            <person name="Rogov P."/>
            <person name="Ross K."/>
            <person name="Ryan E."/>
            <person name="Settipalli S."/>
            <person name="Shea T."/>
            <person name="Sherpa N."/>
            <person name="Shi L."/>
            <person name="Shih D."/>
            <person name="Sparrow T."/>
            <person name="Spaulding J."/>
            <person name="Stalker J."/>
            <person name="Stange-Thomann N."/>
            <person name="Stavropoulos S."/>
            <person name="Stone C."/>
            <person name="Strader C."/>
            <person name="Tesfaye S."/>
            <person name="Thomson T."/>
            <person name="Thoulutsang Y."/>
            <person name="Thoulutsang D."/>
            <person name="Topham K."/>
            <person name="Topping I."/>
            <person name="Tsamla T."/>
            <person name="Vassiliev H."/>
            <person name="Vo A."/>
            <person name="Wangchuk T."/>
            <person name="Wangdi T."/>
            <person name="Weiand M."/>
            <person name="Wilkinson J."/>
            <person name="Wilson A."/>
            <person name="Yadav S."/>
            <person name="Young G."/>
            <person name="Yu Q."/>
            <person name="Zembek L."/>
            <person name="Zhong D."/>
            <person name="Zimmer A."/>
            <person name="Zwirko Z."/>
            <person name="Jaffe D.B."/>
            <person name="Alvarez P."/>
            <person name="Brockman W."/>
            <person name="Butler J."/>
            <person name="Chin C."/>
            <person name="Gnerre S."/>
            <person name="MacCallum I."/>
            <person name="Graves J.A."/>
            <person name="Ponting C.P."/>
            <person name="Breen M."/>
            <person name="Samollow P.B."/>
            <person name="Lander E.S."/>
            <person name="Lindblad-Toh K."/>
        </authorList>
    </citation>
    <scope>NUCLEOTIDE SEQUENCE [LARGE SCALE GENOMIC DNA]</scope>
</reference>
<dbReference type="HOGENOM" id="CLU_014273_0_0_1"/>
<dbReference type="InterPro" id="IPR053817">
    <property type="entry name" value="CATSPERE_NTD2"/>
</dbReference>
<evidence type="ECO:0000256" key="8">
    <source>
        <dbReference type="ARBA" id="ARBA00023136"/>
    </source>
</evidence>
<dbReference type="InterPro" id="IPR053815">
    <property type="entry name" value="CATSPERE_Ig-like"/>
</dbReference>
<evidence type="ECO:0000256" key="13">
    <source>
        <dbReference type="SAM" id="Phobius"/>
    </source>
</evidence>
<dbReference type="PANTHER" id="PTHR33722:SF3">
    <property type="entry name" value="CATION CHANNEL SPERM-ASSOCIATED AUXILIARY SUBUNIT EPSILON"/>
    <property type="match status" value="1"/>
</dbReference>
<dbReference type="Pfam" id="PF22844">
    <property type="entry name" value="Beta-prop_CATSPERE"/>
    <property type="match status" value="1"/>
</dbReference>
<evidence type="ECO:0000256" key="4">
    <source>
        <dbReference type="ARBA" id="ARBA00022729"/>
    </source>
</evidence>
<dbReference type="GO" id="GO:0097228">
    <property type="term" value="C:sperm principal piece"/>
    <property type="evidence" value="ECO:0000318"/>
    <property type="project" value="GO_Central"/>
</dbReference>
<feature type="domain" description="CATSPERE second N-terminal" evidence="15">
    <location>
        <begin position="225"/>
        <end position="310"/>
    </location>
</feature>
<feature type="transmembrane region" description="Helical" evidence="13">
    <location>
        <begin position="1028"/>
        <end position="1050"/>
    </location>
</feature>
<dbReference type="AlphaFoldDB" id="F7AGL6"/>
<accession>F7AGL6</accession>
<evidence type="ECO:0000259" key="15">
    <source>
        <dbReference type="Pfam" id="PF22843"/>
    </source>
</evidence>
<reference evidence="19" key="2">
    <citation type="submission" date="2025-08" db="UniProtKB">
        <authorList>
            <consortium name="Ensembl"/>
        </authorList>
    </citation>
    <scope>IDENTIFICATION</scope>
</reference>
<keyword evidence="5" id="KW-0282">Flagellum</keyword>
<evidence type="ECO:0000256" key="7">
    <source>
        <dbReference type="ARBA" id="ARBA00023069"/>
    </source>
</evidence>
<dbReference type="InParanoid" id="F7AGL6"/>
<feature type="domain" description="CATSPERE first N-terminal" evidence="14">
    <location>
        <begin position="133"/>
        <end position="220"/>
    </location>
</feature>
<dbReference type="OMA" id="YRHCFSY"/>
<dbReference type="InterPro" id="IPR053818">
    <property type="entry name" value="CATSPERE_NTD1"/>
</dbReference>
<dbReference type="InterPro" id="IPR053814">
    <property type="entry name" value="CATSPERD/E_C"/>
</dbReference>
<dbReference type="GO" id="GO:0036128">
    <property type="term" value="C:CatSper complex"/>
    <property type="evidence" value="ECO:0000318"/>
    <property type="project" value="GO_Central"/>
</dbReference>
<evidence type="ECO:0000256" key="12">
    <source>
        <dbReference type="ARBA" id="ARBA00037793"/>
    </source>
</evidence>
<dbReference type="PANTHER" id="PTHR33722">
    <property type="entry name" value="CATION CHANNEL SPERM-ASSOCIATED PROTEIN SUBUNIT DELTA-RELATED"/>
    <property type="match status" value="1"/>
</dbReference>
<dbReference type="Proteomes" id="UP000002280">
    <property type="component" value="Chromosome 2"/>
</dbReference>
<reference evidence="19" key="3">
    <citation type="submission" date="2025-09" db="UniProtKB">
        <authorList>
            <consortium name="Ensembl"/>
        </authorList>
    </citation>
    <scope>IDENTIFICATION</scope>
</reference>
<evidence type="ECO:0000256" key="5">
    <source>
        <dbReference type="ARBA" id="ARBA00022846"/>
    </source>
</evidence>